<dbReference type="Pfam" id="PF02625">
    <property type="entry name" value="XdhC_CoxI"/>
    <property type="match status" value="1"/>
</dbReference>
<dbReference type="PANTHER" id="PTHR30388:SF6">
    <property type="entry name" value="XANTHINE DEHYDROGENASE SUBUNIT A-RELATED"/>
    <property type="match status" value="1"/>
</dbReference>
<reference evidence="3" key="2">
    <citation type="journal article" date="2021" name="PeerJ">
        <title>Extensive microbial diversity within the chicken gut microbiome revealed by metagenomics and culture.</title>
        <authorList>
            <person name="Gilroy R."/>
            <person name="Ravi A."/>
            <person name="Getino M."/>
            <person name="Pursley I."/>
            <person name="Horton D.L."/>
            <person name="Alikhan N.F."/>
            <person name="Baker D."/>
            <person name="Gharbi K."/>
            <person name="Hall N."/>
            <person name="Watson M."/>
            <person name="Adriaenssens E.M."/>
            <person name="Foster-Nyarko E."/>
            <person name="Jarju S."/>
            <person name="Secka A."/>
            <person name="Antonio M."/>
            <person name="Oren A."/>
            <person name="Chaudhuri R.R."/>
            <person name="La Ragione R."/>
            <person name="Hildebrand F."/>
            <person name="Pallen M.J."/>
        </authorList>
    </citation>
    <scope>NUCLEOTIDE SEQUENCE</scope>
    <source>
        <strain evidence="3">CHK187-14744</strain>
    </source>
</reference>
<dbReference type="InterPro" id="IPR052698">
    <property type="entry name" value="MoCofactor_Util/Proc"/>
</dbReference>
<evidence type="ECO:0000259" key="2">
    <source>
        <dbReference type="Pfam" id="PF13478"/>
    </source>
</evidence>
<feature type="domain" description="XdhC Rossmann" evidence="2">
    <location>
        <begin position="68"/>
        <end position="211"/>
    </location>
</feature>
<evidence type="ECO:0000313" key="3">
    <source>
        <dbReference type="EMBL" id="HIU02576.1"/>
    </source>
</evidence>
<dbReference type="Pfam" id="PF13478">
    <property type="entry name" value="XdhC_C"/>
    <property type="match status" value="1"/>
</dbReference>
<dbReference type="InterPro" id="IPR027051">
    <property type="entry name" value="XdhC_Rossmann_dom"/>
</dbReference>
<accession>A0A9D1HFZ5</accession>
<dbReference type="PANTHER" id="PTHR30388">
    <property type="entry name" value="ALDEHYDE OXIDOREDUCTASE MOLYBDENUM COFACTOR ASSEMBLY PROTEIN"/>
    <property type="match status" value="1"/>
</dbReference>
<name>A0A9D1HFZ5_9FIRM</name>
<reference evidence="3" key="1">
    <citation type="submission" date="2020-10" db="EMBL/GenBank/DDBJ databases">
        <authorList>
            <person name="Gilroy R."/>
        </authorList>
    </citation>
    <scope>NUCLEOTIDE SEQUENCE</scope>
    <source>
        <strain evidence="3">CHK187-14744</strain>
    </source>
</reference>
<organism evidence="3 4">
    <name type="scientific">Candidatus Onthocola gallistercoris</name>
    <dbReference type="NCBI Taxonomy" id="2840876"/>
    <lineage>
        <taxon>Bacteria</taxon>
        <taxon>Bacillati</taxon>
        <taxon>Bacillota</taxon>
        <taxon>Bacilli</taxon>
        <taxon>Candidatus Onthocola</taxon>
    </lineage>
</organism>
<evidence type="ECO:0000313" key="4">
    <source>
        <dbReference type="Proteomes" id="UP000824164"/>
    </source>
</evidence>
<dbReference type="Proteomes" id="UP000824164">
    <property type="component" value="Unassembled WGS sequence"/>
</dbReference>
<feature type="domain" description="XdhC- CoxI" evidence="1">
    <location>
        <begin position="239"/>
        <end position="301"/>
    </location>
</feature>
<proteinExistence type="predicted"/>
<gene>
    <name evidence="3" type="ORF">IAB63_04925</name>
</gene>
<sequence>MENIYGKLMGLLSEGKKARMVTRVQMDGSGEGKADKQIFEAPQDALESMDVVWKDGCLTEYFYPEERLIILGGGHVALALSDFGARAGFAVTVVDDRPSFANNVRFASARQVICDDFIRAIDRLKITPSDYVVVLTRGHRFDKECLRTVLGGNFPAYIGMMGSKRRSKGMGQLLVEEGFDEEKVAAIHMPIGLSIGALLPEEIAISILAEIICEKRKKRGKDHEAGDVDFRVLEQLAKEEGSHAVVTVLSTKGPTPRRCGARMIVWPEGRIAGSIGGGCAEAAVMREALKYIGTGRCAVRTVDMTKDVSEDDVMVCGGVMEVLIEG</sequence>
<comment type="caution">
    <text evidence="3">The sequence shown here is derived from an EMBL/GenBank/DDBJ whole genome shotgun (WGS) entry which is preliminary data.</text>
</comment>
<protein>
    <submittedName>
        <fullName evidence="3">XdhC family protein</fullName>
    </submittedName>
</protein>
<dbReference type="EMBL" id="DVLT01000035">
    <property type="protein sequence ID" value="HIU02576.1"/>
    <property type="molecule type" value="Genomic_DNA"/>
</dbReference>
<evidence type="ECO:0000259" key="1">
    <source>
        <dbReference type="Pfam" id="PF02625"/>
    </source>
</evidence>
<dbReference type="InterPro" id="IPR003777">
    <property type="entry name" value="XdhC_CoxI"/>
</dbReference>
<dbReference type="Gene3D" id="3.40.50.720">
    <property type="entry name" value="NAD(P)-binding Rossmann-like Domain"/>
    <property type="match status" value="1"/>
</dbReference>
<dbReference type="AlphaFoldDB" id="A0A9D1HFZ5"/>